<evidence type="ECO:0000313" key="7">
    <source>
        <dbReference type="EMBL" id="MBB4449086.1"/>
    </source>
</evidence>
<dbReference type="EMBL" id="JACIGY010000010">
    <property type="protein sequence ID" value="MBB4414470.1"/>
    <property type="molecule type" value="Genomic_DNA"/>
</dbReference>
<keyword evidence="9" id="KW-1185">Reference proteome</keyword>
<evidence type="ECO:0000256" key="3">
    <source>
        <dbReference type="ARBA" id="ARBA00023163"/>
    </source>
</evidence>
<gene>
    <name evidence="6" type="ORF">GGE31_005013</name>
    <name evidence="5" type="ORF">GGE33_005017</name>
    <name evidence="7" type="ORF">GGE35_004937</name>
</gene>
<protein>
    <submittedName>
        <fullName evidence="6">LuxR family transcriptional regulator</fullName>
    </submittedName>
</protein>
<dbReference type="Proteomes" id="UP000524535">
    <property type="component" value="Unassembled WGS sequence"/>
</dbReference>
<name>A0A7W6TL18_9HYPH</name>
<evidence type="ECO:0000313" key="8">
    <source>
        <dbReference type="Proteomes" id="UP000520770"/>
    </source>
</evidence>
<proteinExistence type="predicted"/>
<dbReference type="CDD" id="cd06170">
    <property type="entry name" value="LuxR_C_like"/>
    <property type="match status" value="1"/>
</dbReference>
<keyword evidence="3" id="KW-0804">Transcription</keyword>
<dbReference type="Gene3D" id="3.30.450.80">
    <property type="entry name" value="Transcription factor LuxR-like, autoinducer-binding domain"/>
    <property type="match status" value="1"/>
</dbReference>
<dbReference type="PRINTS" id="PR00038">
    <property type="entry name" value="HTHLUXR"/>
</dbReference>
<keyword evidence="1" id="KW-0805">Transcription regulation</keyword>
<evidence type="ECO:0000313" key="10">
    <source>
        <dbReference type="Proteomes" id="UP000576087"/>
    </source>
</evidence>
<organism evidence="6 9">
    <name type="scientific">Aliirhizobium cellulosilyticum</name>
    <dbReference type="NCBI Taxonomy" id="393664"/>
    <lineage>
        <taxon>Bacteria</taxon>
        <taxon>Pseudomonadati</taxon>
        <taxon>Pseudomonadota</taxon>
        <taxon>Alphaproteobacteria</taxon>
        <taxon>Hyphomicrobiales</taxon>
        <taxon>Rhizobiaceae</taxon>
        <taxon>Aliirhizobium</taxon>
    </lineage>
</organism>
<dbReference type="Proteomes" id="UP000520770">
    <property type="component" value="Unassembled WGS sequence"/>
</dbReference>
<dbReference type="Gene3D" id="1.10.10.10">
    <property type="entry name" value="Winged helix-like DNA-binding domain superfamily/Winged helix DNA-binding domain"/>
    <property type="match status" value="1"/>
</dbReference>
<dbReference type="GO" id="GO:0006355">
    <property type="term" value="P:regulation of DNA-templated transcription"/>
    <property type="evidence" value="ECO:0007669"/>
    <property type="project" value="InterPro"/>
</dbReference>
<keyword evidence="2" id="KW-0238">DNA-binding</keyword>
<evidence type="ECO:0000313" key="5">
    <source>
        <dbReference type="EMBL" id="MBB4351238.1"/>
    </source>
</evidence>
<dbReference type="EMBL" id="JACIGW010000009">
    <property type="protein sequence ID" value="MBB4351238.1"/>
    <property type="molecule type" value="Genomic_DNA"/>
</dbReference>
<dbReference type="AlphaFoldDB" id="A0A7W6TL18"/>
<dbReference type="Pfam" id="PF03472">
    <property type="entry name" value="Autoind_bind"/>
    <property type="match status" value="1"/>
</dbReference>
<evidence type="ECO:0000259" key="4">
    <source>
        <dbReference type="PROSITE" id="PS50043"/>
    </source>
</evidence>
<dbReference type="PANTHER" id="PTHR44688:SF16">
    <property type="entry name" value="DNA-BINDING TRANSCRIPTIONAL ACTIVATOR DEVR_DOSR"/>
    <property type="match status" value="1"/>
</dbReference>
<dbReference type="PANTHER" id="PTHR44688">
    <property type="entry name" value="DNA-BINDING TRANSCRIPTIONAL ACTIVATOR DEVR_DOSR"/>
    <property type="match status" value="1"/>
</dbReference>
<accession>A0A7W6TL18</accession>
<feature type="domain" description="HTH luxR-type" evidence="4">
    <location>
        <begin position="174"/>
        <end position="239"/>
    </location>
</feature>
<dbReference type="InterPro" id="IPR016032">
    <property type="entry name" value="Sig_transdc_resp-reg_C-effctor"/>
</dbReference>
<reference evidence="8 9" key="1">
    <citation type="submission" date="2020-08" db="EMBL/GenBank/DDBJ databases">
        <title>Genomic Encyclopedia of Type Strains, Phase IV (KMG-V): Genome sequencing to study the core and pangenomes of soil and plant-associated prokaryotes.</title>
        <authorList>
            <person name="Whitman W."/>
        </authorList>
    </citation>
    <scope>NUCLEOTIDE SEQUENCE [LARGE SCALE GENOMIC DNA]</scope>
    <source>
        <strain evidence="6 9">SEMIA 444</strain>
        <strain evidence="5 8">SEMIA 448</strain>
        <strain evidence="7 10">SEMIA 452</strain>
    </source>
</reference>
<dbReference type="PROSITE" id="PS50043">
    <property type="entry name" value="HTH_LUXR_2"/>
    <property type="match status" value="1"/>
</dbReference>
<dbReference type="SUPFAM" id="SSF46894">
    <property type="entry name" value="C-terminal effector domain of the bipartite response regulators"/>
    <property type="match status" value="1"/>
</dbReference>
<evidence type="ECO:0000256" key="1">
    <source>
        <dbReference type="ARBA" id="ARBA00023015"/>
    </source>
</evidence>
<evidence type="ECO:0000313" key="6">
    <source>
        <dbReference type="EMBL" id="MBB4414470.1"/>
    </source>
</evidence>
<dbReference type="SMART" id="SM00421">
    <property type="entry name" value="HTH_LUXR"/>
    <property type="match status" value="1"/>
</dbReference>
<dbReference type="GO" id="GO:0003677">
    <property type="term" value="F:DNA binding"/>
    <property type="evidence" value="ECO:0007669"/>
    <property type="project" value="UniProtKB-KW"/>
</dbReference>
<dbReference type="EMBL" id="JACIHM010000010">
    <property type="protein sequence ID" value="MBB4449086.1"/>
    <property type="molecule type" value="Genomic_DNA"/>
</dbReference>
<dbReference type="Proteomes" id="UP000576087">
    <property type="component" value="Unassembled WGS sequence"/>
</dbReference>
<dbReference type="InterPro" id="IPR005143">
    <property type="entry name" value="TF_LuxR_autoind-bd_dom"/>
</dbReference>
<dbReference type="InterPro" id="IPR000792">
    <property type="entry name" value="Tscrpt_reg_LuxR_C"/>
</dbReference>
<dbReference type="InterPro" id="IPR036388">
    <property type="entry name" value="WH-like_DNA-bd_sf"/>
</dbReference>
<dbReference type="InterPro" id="IPR036693">
    <property type="entry name" value="TF_LuxR_autoind-bd_dom_sf"/>
</dbReference>
<sequence length="242" mass="27473">MIVQFLVLLGEAKTPEQVTAELESLVGSYGFDFYSLLIQPLPQLNLQRSILAAEWPANWTELYTQRKYSLIDPTLRWLRLAQRPFRWKDALLTLKADPHRQRMKRMLQEAARHGLHDGYLFPVHGRNGLVGSFAVGGNPVDLSPAEISLFDAAAKAVFWKLLELRHKADIFENAPLSDVQLTRREMEITLLLANGLTSNEIAKELDISSHTVDWYINGLHEKLGANNRQHLIALAFRLALIA</sequence>
<comment type="caution">
    <text evidence="6">The sequence shown here is derived from an EMBL/GenBank/DDBJ whole genome shotgun (WGS) entry which is preliminary data.</text>
</comment>
<dbReference type="Pfam" id="PF00196">
    <property type="entry name" value="GerE"/>
    <property type="match status" value="1"/>
</dbReference>
<evidence type="ECO:0000256" key="2">
    <source>
        <dbReference type="ARBA" id="ARBA00023125"/>
    </source>
</evidence>
<evidence type="ECO:0000313" key="9">
    <source>
        <dbReference type="Proteomes" id="UP000524535"/>
    </source>
</evidence>
<dbReference type="SUPFAM" id="SSF75516">
    <property type="entry name" value="Pheromone-binding domain of LuxR-like quorum-sensing transcription factors"/>
    <property type="match status" value="1"/>
</dbReference>